<proteinExistence type="predicted"/>
<dbReference type="RefSeq" id="WP_004141533.1">
    <property type="nucleotide sequence ID" value="NZ_GG694027.1"/>
</dbReference>
<name>C8NB05_CARH6</name>
<dbReference type="Proteomes" id="UP000004870">
    <property type="component" value="Unassembled WGS sequence"/>
</dbReference>
<evidence type="ECO:0000313" key="1">
    <source>
        <dbReference type="EMBL" id="EEV88242.1"/>
    </source>
</evidence>
<comment type="caution">
    <text evidence="1">The sequence shown here is derived from an EMBL/GenBank/DDBJ whole genome shotgun (WGS) entry which is preliminary data.</text>
</comment>
<gene>
    <name evidence="1" type="ORF">HMPREF0198_1683</name>
</gene>
<dbReference type="InterPro" id="IPR025455">
    <property type="entry name" value="DUF4276"/>
</dbReference>
<organism evidence="1 2">
    <name type="scientific">Cardiobacterium hominis (strain ATCC 15826 / DSM 8339 / NCTC 10426 / 6573)</name>
    <dbReference type="NCBI Taxonomy" id="638300"/>
    <lineage>
        <taxon>Bacteria</taxon>
        <taxon>Pseudomonadati</taxon>
        <taxon>Pseudomonadota</taxon>
        <taxon>Gammaproteobacteria</taxon>
        <taxon>Cardiobacteriales</taxon>
        <taxon>Cardiobacteriaceae</taxon>
        <taxon>Cardiobacterium</taxon>
    </lineage>
</organism>
<sequence>MYKTVIILVEGQSEETFIRDTVAPAFWPLNIFLETRNFAGNVNFERFCLHMRNILRERDDTIISTMLDLYGLNTHFPGYLNINGSSDVYQKVATLEQQLHYCITNKYQCRPDRFIPYIQPYEFEGLLFSDTNALIQIEPAWEKQATELQAIRNAFKTPEHINNSYETKPSKRLECLSPKYRKTRHGPIAAQKITLAVIERECPHFHQWMERLRAL</sequence>
<protein>
    <recommendedName>
        <fullName evidence="3">DUF4276 family protein</fullName>
    </recommendedName>
</protein>
<evidence type="ECO:0000313" key="2">
    <source>
        <dbReference type="Proteomes" id="UP000004870"/>
    </source>
</evidence>
<dbReference type="OrthoDB" id="9801478at2"/>
<reference evidence="1 2" key="1">
    <citation type="submission" date="2009-08" db="EMBL/GenBank/DDBJ databases">
        <authorList>
            <person name="Qin X."/>
            <person name="Bachman B."/>
            <person name="Battles P."/>
            <person name="Bell A."/>
            <person name="Bess C."/>
            <person name="Bickham C."/>
            <person name="Chaboub L."/>
            <person name="Chen D."/>
            <person name="Coyle M."/>
            <person name="Deiros D.R."/>
            <person name="Dinh H."/>
            <person name="Forbes L."/>
            <person name="Fowler G."/>
            <person name="Francisco L."/>
            <person name="Fu Q."/>
            <person name="Gubbala S."/>
            <person name="Hale W."/>
            <person name="Han Y."/>
            <person name="Hemphill L."/>
            <person name="Highlander S.K."/>
            <person name="Hirani K."/>
            <person name="Hogues M."/>
            <person name="Jackson L."/>
            <person name="Jakkamsetti A."/>
            <person name="Javaid M."/>
            <person name="Jiang H."/>
            <person name="Korchina V."/>
            <person name="Kovar C."/>
            <person name="Lara F."/>
            <person name="Lee S."/>
            <person name="Mata R."/>
            <person name="Mathew T."/>
            <person name="Moen C."/>
            <person name="Morales K."/>
            <person name="Munidasa M."/>
            <person name="Nazareth L."/>
            <person name="Ngo R."/>
            <person name="Nguyen L."/>
            <person name="Okwuonu G."/>
            <person name="Ongeri F."/>
            <person name="Patil S."/>
            <person name="Petrosino J."/>
            <person name="Pham C."/>
            <person name="Pham P."/>
            <person name="Pu L.-L."/>
            <person name="Puazo M."/>
            <person name="Raj R."/>
            <person name="Reid J."/>
            <person name="Rouhana J."/>
            <person name="Saada N."/>
            <person name="Shang Y."/>
            <person name="Simmons D."/>
            <person name="Thornton R."/>
            <person name="Warren J."/>
            <person name="Weissenberger G."/>
            <person name="Zhang J."/>
            <person name="Zhang L."/>
            <person name="Zhou C."/>
            <person name="Zhu D."/>
            <person name="Muzny D."/>
            <person name="Worley K."/>
            <person name="Gibbs R."/>
        </authorList>
    </citation>
    <scope>NUCLEOTIDE SEQUENCE [LARGE SCALE GENOMIC DNA]</scope>
    <source>
        <strain evidence="2">ATCC 15826 / DSM 8339 / NCTC 10426 / 6573</strain>
    </source>
</reference>
<dbReference type="EMBL" id="ACKY01000097">
    <property type="protein sequence ID" value="EEV88242.1"/>
    <property type="molecule type" value="Genomic_DNA"/>
</dbReference>
<evidence type="ECO:0008006" key="3">
    <source>
        <dbReference type="Google" id="ProtNLM"/>
    </source>
</evidence>
<keyword evidence="2" id="KW-1185">Reference proteome</keyword>
<dbReference type="AlphaFoldDB" id="C8NB05"/>
<dbReference type="GeneID" id="84790411"/>
<dbReference type="Pfam" id="PF14103">
    <property type="entry name" value="DUF4276"/>
    <property type="match status" value="1"/>
</dbReference>
<dbReference type="HOGENOM" id="CLU_108966_0_0_6"/>
<accession>C8NB05</accession>